<dbReference type="NCBIfam" id="NF002140">
    <property type="entry name" value="PRK00977.1-4"/>
    <property type="match status" value="1"/>
</dbReference>
<comment type="caution">
    <text evidence="7">The sequence shown here is derived from an EMBL/GenBank/DDBJ whole genome shotgun (WGS) entry which is preliminary data.</text>
</comment>
<keyword evidence="4 6" id="KW-0378">Hydrolase</keyword>
<accession>E6MEV9</accession>
<sequence>MATKKFKTKMNRLETIVDAMETGDLELEKALKYFEEGMALVDDCHHELDQAEAKVMKLIESDDGQAVFVPFEGEEADDDASI</sequence>
<evidence type="ECO:0000313" key="8">
    <source>
        <dbReference type="Proteomes" id="UP000004754"/>
    </source>
</evidence>
<protein>
    <recommendedName>
        <fullName evidence="6">Exodeoxyribonuclease 7 small subunit</fullName>
        <ecNumber evidence="6">3.1.11.6</ecNumber>
    </recommendedName>
    <alternativeName>
        <fullName evidence="6">Exodeoxyribonuclease VII small subunit</fullName>
        <shortName evidence="6">Exonuclease VII small subunit</shortName>
    </alternativeName>
</protein>
<keyword evidence="2 6" id="KW-0963">Cytoplasm</keyword>
<dbReference type="OrthoDB" id="49164at2"/>
<comment type="function">
    <text evidence="6">Bidirectionally degrades single-stranded DNA into large acid-insoluble oligonucleotides, which are then degraded further into small acid-soluble oligonucleotides.</text>
</comment>
<gene>
    <name evidence="6 7" type="primary">xseB</name>
    <name evidence="7" type="ORF">HMP0721_0542</name>
</gene>
<dbReference type="PANTHER" id="PTHR34137:SF1">
    <property type="entry name" value="EXODEOXYRIBONUCLEASE 7 SMALL SUBUNIT"/>
    <property type="match status" value="1"/>
</dbReference>
<dbReference type="EMBL" id="AEQN01000009">
    <property type="protein sequence ID" value="EFV02397.1"/>
    <property type="molecule type" value="Genomic_DNA"/>
</dbReference>
<dbReference type="HOGENOM" id="CLU_145918_3_2_9"/>
<keyword evidence="8" id="KW-1185">Reference proteome</keyword>
<dbReference type="Pfam" id="PF02609">
    <property type="entry name" value="Exonuc_VII_S"/>
    <property type="match status" value="1"/>
</dbReference>
<evidence type="ECO:0000313" key="7">
    <source>
        <dbReference type="EMBL" id="EFV02397.1"/>
    </source>
</evidence>
<evidence type="ECO:0000256" key="4">
    <source>
        <dbReference type="ARBA" id="ARBA00022801"/>
    </source>
</evidence>
<comment type="subcellular location">
    <subcellularLocation>
        <location evidence="6">Cytoplasm</location>
    </subcellularLocation>
</comment>
<dbReference type="STRING" id="887929.HMP0721_0542"/>
<keyword evidence="5 6" id="KW-0269">Exonuclease</keyword>
<dbReference type="NCBIfam" id="TIGR01280">
    <property type="entry name" value="xseB"/>
    <property type="match status" value="1"/>
</dbReference>
<evidence type="ECO:0000256" key="1">
    <source>
        <dbReference type="ARBA" id="ARBA00009998"/>
    </source>
</evidence>
<proteinExistence type="inferred from homology"/>
<dbReference type="GO" id="GO:0006308">
    <property type="term" value="P:DNA catabolic process"/>
    <property type="evidence" value="ECO:0007669"/>
    <property type="project" value="UniProtKB-UniRule"/>
</dbReference>
<dbReference type="InterPro" id="IPR037004">
    <property type="entry name" value="Exonuc_VII_ssu_sf"/>
</dbReference>
<dbReference type="SUPFAM" id="SSF116842">
    <property type="entry name" value="XseB-like"/>
    <property type="match status" value="1"/>
</dbReference>
<dbReference type="InterPro" id="IPR003761">
    <property type="entry name" value="Exonuc_VII_S"/>
</dbReference>
<evidence type="ECO:0000256" key="3">
    <source>
        <dbReference type="ARBA" id="ARBA00022722"/>
    </source>
</evidence>
<dbReference type="EC" id="3.1.11.6" evidence="6"/>
<comment type="similarity">
    <text evidence="1 6">Belongs to the XseB family.</text>
</comment>
<evidence type="ECO:0000256" key="2">
    <source>
        <dbReference type="ARBA" id="ARBA00022490"/>
    </source>
</evidence>
<dbReference type="GO" id="GO:0009318">
    <property type="term" value="C:exodeoxyribonuclease VII complex"/>
    <property type="evidence" value="ECO:0007669"/>
    <property type="project" value="UniProtKB-UniRule"/>
</dbReference>
<evidence type="ECO:0000256" key="5">
    <source>
        <dbReference type="ARBA" id="ARBA00022839"/>
    </source>
</evidence>
<dbReference type="GO" id="GO:0005829">
    <property type="term" value="C:cytosol"/>
    <property type="evidence" value="ECO:0007669"/>
    <property type="project" value="TreeGrafter"/>
</dbReference>
<comment type="catalytic activity">
    <reaction evidence="6">
        <text>Exonucleolytic cleavage in either 5'- to 3'- or 3'- to 5'-direction to yield nucleoside 5'-phosphates.</text>
        <dbReference type="EC" id="3.1.11.6"/>
    </reaction>
</comment>
<dbReference type="PANTHER" id="PTHR34137">
    <property type="entry name" value="EXODEOXYRIBONUCLEASE 7 SMALL SUBUNIT"/>
    <property type="match status" value="1"/>
</dbReference>
<dbReference type="RefSeq" id="WP_006597961.1">
    <property type="nucleotide sequence ID" value="NZ_GL622359.1"/>
</dbReference>
<reference evidence="7 8" key="1">
    <citation type="submission" date="2010-12" db="EMBL/GenBank/DDBJ databases">
        <authorList>
            <person name="Muzny D."/>
            <person name="Qin X."/>
            <person name="Deng J."/>
            <person name="Jiang H."/>
            <person name="Liu Y."/>
            <person name="Qu J."/>
            <person name="Song X.-Z."/>
            <person name="Zhang L."/>
            <person name="Thornton R."/>
            <person name="Coyle M."/>
            <person name="Francisco L."/>
            <person name="Jackson L."/>
            <person name="Javaid M."/>
            <person name="Korchina V."/>
            <person name="Kovar C."/>
            <person name="Mata R."/>
            <person name="Mathew T."/>
            <person name="Ngo R."/>
            <person name="Nguyen L."/>
            <person name="Nguyen N."/>
            <person name="Okwuonu G."/>
            <person name="Ongeri F."/>
            <person name="Pham C."/>
            <person name="Simmons D."/>
            <person name="Wilczek-Boney K."/>
            <person name="Hale W."/>
            <person name="Jakkamsetti A."/>
            <person name="Pham P."/>
            <person name="Ruth R."/>
            <person name="San Lucas F."/>
            <person name="Warren J."/>
            <person name="Zhang J."/>
            <person name="Zhao Z."/>
            <person name="Zhou C."/>
            <person name="Zhu D."/>
            <person name="Lee S."/>
            <person name="Bess C."/>
            <person name="Blankenburg K."/>
            <person name="Forbes L."/>
            <person name="Fu Q."/>
            <person name="Gubbala S."/>
            <person name="Hirani K."/>
            <person name="Jayaseelan J.C."/>
            <person name="Lara F."/>
            <person name="Munidasa M."/>
            <person name="Palculict T."/>
            <person name="Patil S."/>
            <person name="Pu L.-L."/>
            <person name="Saada N."/>
            <person name="Tang L."/>
            <person name="Weissenberger G."/>
            <person name="Zhu Y."/>
            <person name="Hemphill L."/>
            <person name="Shang Y."/>
            <person name="Youmans B."/>
            <person name="Ayvaz T."/>
            <person name="Ross M."/>
            <person name="Santibanez J."/>
            <person name="Aqrawi P."/>
            <person name="Gross S."/>
            <person name="Joshi V."/>
            <person name="Fowler G."/>
            <person name="Nazareth L."/>
            <person name="Reid J."/>
            <person name="Worley K."/>
            <person name="Petrosino J."/>
            <person name="Highlander S."/>
            <person name="Gibbs R."/>
        </authorList>
    </citation>
    <scope>NUCLEOTIDE SEQUENCE [LARGE SCALE GENOMIC DNA]</scope>
    <source>
        <strain evidence="7 8">ATCC 23263</strain>
    </source>
</reference>
<dbReference type="HAMAP" id="MF_00337">
    <property type="entry name" value="Exonuc_7_S"/>
    <property type="match status" value="1"/>
</dbReference>
<dbReference type="Gene3D" id="1.10.287.1040">
    <property type="entry name" value="Exonuclease VII, small subunit"/>
    <property type="match status" value="1"/>
</dbReference>
<dbReference type="GO" id="GO:0008855">
    <property type="term" value="F:exodeoxyribonuclease VII activity"/>
    <property type="evidence" value="ECO:0007669"/>
    <property type="project" value="UniProtKB-UniRule"/>
</dbReference>
<organism evidence="7 8">
    <name type="scientific">Pseudoramibacter alactolyticus ATCC 23263</name>
    <dbReference type="NCBI Taxonomy" id="887929"/>
    <lineage>
        <taxon>Bacteria</taxon>
        <taxon>Bacillati</taxon>
        <taxon>Bacillota</taxon>
        <taxon>Clostridia</taxon>
        <taxon>Eubacteriales</taxon>
        <taxon>Eubacteriaceae</taxon>
        <taxon>Pseudoramibacter</taxon>
    </lineage>
</organism>
<comment type="subunit">
    <text evidence="6">Heterooligomer composed of large and small subunits.</text>
</comment>
<keyword evidence="3 6" id="KW-0540">Nuclease</keyword>
<dbReference type="eggNOG" id="COG1722">
    <property type="taxonomic scope" value="Bacteria"/>
</dbReference>
<dbReference type="Proteomes" id="UP000004754">
    <property type="component" value="Unassembled WGS sequence"/>
</dbReference>
<dbReference type="AlphaFoldDB" id="E6MEV9"/>
<name>E6MEV9_9FIRM</name>
<evidence type="ECO:0000256" key="6">
    <source>
        <dbReference type="HAMAP-Rule" id="MF_00337"/>
    </source>
</evidence>